<reference evidence="2" key="1">
    <citation type="submission" date="2014-05" db="EMBL/GenBank/DDBJ databases">
        <authorList>
            <person name="Chronopoulou M."/>
        </authorList>
    </citation>
    <scope>NUCLEOTIDE SEQUENCE</scope>
    <source>
        <tissue evidence="2">Whole organism</tissue>
    </source>
</reference>
<evidence type="ECO:0000259" key="1">
    <source>
        <dbReference type="PROSITE" id="PS50106"/>
    </source>
</evidence>
<dbReference type="Gene3D" id="2.30.42.10">
    <property type="match status" value="1"/>
</dbReference>
<accession>A0A0K2TX13</accession>
<protein>
    <recommendedName>
        <fullName evidence="1">PDZ domain-containing protein</fullName>
    </recommendedName>
</protein>
<dbReference type="InterPro" id="IPR001478">
    <property type="entry name" value="PDZ"/>
</dbReference>
<dbReference type="EMBL" id="HACA01013005">
    <property type="protein sequence ID" value="CDW30366.1"/>
    <property type="molecule type" value="Transcribed_RNA"/>
</dbReference>
<dbReference type="AlphaFoldDB" id="A0A0K2TX13"/>
<dbReference type="SUPFAM" id="SSF50156">
    <property type="entry name" value="PDZ domain-like"/>
    <property type="match status" value="1"/>
</dbReference>
<dbReference type="Pfam" id="PF17820">
    <property type="entry name" value="PDZ_6"/>
    <property type="match status" value="1"/>
</dbReference>
<proteinExistence type="predicted"/>
<sequence>MYSGSSLPYSKFIVDLHKTTYKSSGNHLKGWDRMPKKMLPTLKRNSDAVPWGFTLLAEREVYENGAFWSGIQTKRLEEGNWLKVRSIRSDTPAYEAGIRSGDFITRINGNVVFYMDLKTIERLIRNSGNVLYLDVERNSEKNLLYDNGIKGVCLNFLI</sequence>
<dbReference type="OrthoDB" id="666972at2759"/>
<dbReference type="SMART" id="SM00228">
    <property type="entry name" value="PDZ"/>
    <property type="match status" value="1"/>
</dbReference>
<evidence type="ECO:0000313" key="2">
    <source>
        <dbReference type="EMBL" id="CDW30365.1"/>
    </source>
</evidence>
<dbReference type="EMBL" id="HACA01013004">
    <property type="protein sequence ID" value="CDW30365.1"/>
    <property type="molecule type" value="Transcribed_RNA"/>
</dbReference>
<organism evidence="2">
    <name type="scientific">Lepeophtheirus salmonis</name>
    <name type="common">Salmon louse</name>
    <name type="synonym">Caligus salmonis</name>
    <dbReference type="NCBI Taxonomy" id="72036"/>
    <lineage>
        <taxon>Eukaryota</taxon>
        <taxon>Metazoa</taxon>
        <taxon>Ecdysozoa</taxon>
        <taxon>Arthropoda</taxon>
        <taxon>Crustacea</taxon>
        <taxon>Multicrustacea</taxon>
        <taxon>Hexanauplia</taxon>
        <taxon>Copepoda</taxon>
        <taxon>Siphonostomatoida</taxon>
        <taxon>Caligidae</taxon>
        <taxon>Lepeophtheirus</taxon>
    </lineage>
</organism>
<name>A0A0K2TX13_LEPSM</name>
<dbReference type="PROSITE" id="PS50106">
    <property type="entry name" value="PDZ"/>
    <property type="match status" value="1"/>
</dbReference>
<feature type="domain" description="PDZ" evidence="1">
    <location>
        <begin position="39"/>
        <end position="139"/>
    </location>
</feature>
<dbReference type="InterPro" id="IPR041489">
    <property type="entry name" value="PDZ_6"/>
</dbReference>
<dbReference type="InterPro" id="IPR036034">
    <property type="entry name" value="PDZ_sf"/>
</dbReference>